<accession>A0A5J6VJE7</accession>
<reference evidence="3" key="1">
    <citation type="journal article" date="2019" name="Philos. Trans. R. Soc. Lond., B, Biol. Sci.">
        <title>Targeted metagenomic recovery of four divergent viruses reveals shared and distinctive characteristics of giant viruses of marine eukaryotes.</title>
        <authorList>
            <person name="Needham D.M."/>
            <person name="Poirier C."/>
            <person name="Hehenberger E."/>
            <person name="Jimenez V."/>
            <person name="Swalwell J.E."/>
            <person name="Santoro A.E."/>
            <person name="Worden A.Z."/>
        </authorList>
    </citation>
    <scope>NUCLEOTIDE SEQUENCE</scope>
    <source>
        <strain evidence="3">OPacV-662</strain>
    </source>
</reference>
<proteinExistence type="inferred from homology"/>
<dbReference type="NCBIfam" id="TIGR00049">
    <property type="entry name" value="iron-sulfur cluster assembly accessory protein"/>
    <property type="match status" value="1"/>
</dbReference>
<dbReference type="GO" id="GO:0051537">
    <property type="term" value="F:2 iron, 2 sulfur cluster binding"/>
    <property type="evidence" value="ECO:0007669"/>
    <property type="project" value="TreeGrafter"/>
</dbReference>
<dbReference type="Pfam" id="PF01521">
    <property type="entry name" value="Fe-S_biosyn"/>
    <property type="match status" value="1"/>
</dbReference>
<dbReference type="Gene3D" id="2.60.300.12">
    <property type="entry name" value="HesB-like domain"/>
    <property type="match status" value="1"/>
</dbReference>
<protein>
    <submittedName>
        <fullName evidence="3">Iron-sulfur cluster biosynthesis</fullName>
    </submittedName>
</protein>
<feature type="domain" description="Core" evidence="2">
    <location>
        <begin position="7"/>
        <end position="106"/>
    </location>
</feature>
<dbReference type="GO" id="GO:0016226">
    <property type="term" value="P:iron-sulfur cluster assembly"/>
    <property type="evidence" value="ECO:0007669"/>
    <property type="project" value="InterPro"/>
</dbReference>
<sequence>MIYHGVSLSLNAAKQIKKIIPPNMNAIVLSIKSGGCNGFEYRLKPTVLHTQSDSFIFDKQHGVNFGVCKKSQLYLMGTTVNWEKSIMGSAFTFDNPLAKTQCGCNKSFGL</sequence>
<dbReference type="InterPro" id="IPR050322">
    <property type="entry name" value="Fe-S_cluster_asmbl/transfer"/>
</dbReference>
<dbReference type="InterPro" id="IPR000361">
    <property type="entry name" value="ATAP_core_dom"/>
</dbReference>
<name>A0A5J6VJE7_9VIRU</name>
<dbReference type="EMBL" id="MN448283">
    <property type="protein sequence ID" value="QFG74192.1"/>
    <property type="molecule type" value="Genomic_DNA"/>
</dbReference>
<evidence type="ECO:0000256" key="1">
    <source>
        <dbReference type="ARBA" id="ARBA00006718"/>
    </source>
</evidence>
<dbReference type="InterPro" id="IPR016092">
    <property type="entry name" value="ATAP"/>
</dbReference>
<organism evidence="3">
    <name type="scientific">Megaviridae environmental sample</name>
    <dbReference type="NCBI Taxonomy" id="1737588"/>
    <lineage>
        <taxon>Viruses</taxon>
        <taxon>Varidnaviria</taxon>
        <taxon>Bamfordvirae</taxon>
        <taxon>Nucleocytoviricota</taxon>
        <taxon>Megaviricetes</taxon>
        <taxon>Imitervirales</taxon>
        <taxon>Mimiviridae</taxon>
        <taxon>environmental samples</taxon>
    </lineage>
</organism>
<dbReference type="PANTHER" id="PTHR10072:SF41">
    <property type="entry name" value="IRON-SULFUR CLUSTER ASSEMBLY 1 HOMOLOG, MITOCHONDRIAL"/>
    <property type="match status" value="1"/>
</dbReference>
<dbReference type="SUPFAM" id="SSF89360">
    <property type="entry name" value="HesB-like domain"/>
    <property type="match status" value="1"/>
</dbReference>
<dbReference type="InterPro" id="IPR035903">
    <property type="entry name" value="HesB-like_dom_sf"/>
</dbReference>
<evidence type="ECO:0000259" key="2">
    <source>
        <dbReference type="Pfam" id="PF01521"/>
    </source>
</evidence>
<evidence type="ECO:0000313" key="3">
    <source>
        <dbReference type="EMBL" id="QFG74192.1"/>
    </source>
</evidence>
<dbReference type="PANTHER" id="PTHR10072">
    <property type="entry name" value="IRON-SULFUR CLUSTER ASSEMBLY PROTEIN"/>
    <property type="match status" value="1"/>
</dbReference>
<comment type="similarity">
    <text evidence="1">Belongs to the HesB/IscA family.</text>
</comment>